<feature type="site" description="Discriminates between blocked and unblocked aminoacyl-tRNA" evidence="8">
    <location>
        <position position="41"/>
    </location>
</feature>
<evidence type="ECO:0000256" key="4">
    <source>
        <dbReference type="ARBA" id="ARBA00022884"/>
    </source>
</evidence>
<name>A0A399FZV1_9ACTN</name>
<feature type="binding site" evidence="8">
    <location>
        <position position="144"/>
    </location>
    <ligand>
        <name>tRNA</name>
        <dbReference type="ChEBI" id="CHEBI:17843"/>
    </ligand>
</feature>
<evidence type="ECO:0000313" key="11">
    <source>
        <dbReference type="EMBL" id="UOE19504.1"/>
    </source>
</evidence>
<dbReference type="InterPro" id="IPR018171">
    <property type="entry name" value="Pept_tRNA_hydro_CS"/>
</dbReference>
<dbReference type="FunFam" id="3.40.50.1470:FF:000001">
    <property type="entry name" value="Peptidyl-tRNA hydrolase"/>
    <property type="match status" value="1"/>
</dbReference>
<keyword evidence="12" id="KW-1185">Reference proteome</keyword>
<proteinExistence type="inferred from homology"/>
<dbReference type="PANTHER" id="PTHR17224">
    <property type="entry name" value="PEPTIDYL-TRNA HYDROLASE"/>
    <property type="match status" value="1"/>
</dbReference>
<comment type="subunit">
    <text evidence="8">Monomer.</text>
</comment>
<dbReference type="KEGG" id="thao:NI17_022775"/>
<dbReference type="AlphaFoldDB" id="A0A399FZV1"/>
<dbReference type="CDD" id="cd00462">
    <property type="entry name" value="PTH"/>
    <property type="match status" value="1"/>
</dbReference>
<comment type="function">
    <text evidence="8">Hydrolyzes ribosome-free peptidyl-tRNAs (with 1 or more amino acids incorporated), which drop off the ribosome during protein synthesis, or as a result of ribosome stalling.</text>
</comment>
<feature type="site" description="Stabilizes the basic form of H active site to accept a proton" evidence="8">
    <location>
        <position position="123"/>
    </location>
</feature>
<dbReference type="Gene3D" id="3.40.50.1470">
    <property type="entry name" value="Peptidyl-tRNA hydrolase"/>
    <property type="match status" value="1"/>
</dbReference>
<dbReference type="InterPro" id="IPR001328">
    <property type="entry name" value="Pept_tRNA_hydro"/>
</dbReference>
<dbReference type="InterPro" id="IPR036416">
    <property type="entry name" value="Pept_tRNA_hydro_sf"/>
</dbReference>
<feature type="binding site" evidence="8">
    <location>
        <position position="46"/>
    </location>
    <ligand>
        <name>tRNA</name>
        <dbReference type="ChEBI" id="CHEBI:17843"/>
    </ligand>
</feature>
<evidence type="ECO:0000256" key="7">
    <source>
        <dbReference type="ARBA" id="ARBA00050038"/>
    </source>
</evidence>
<reference evidence="11" key="1">
    <citation type="submission" date="2020-10" db="EMBL/GenBank/DDBJ databases">
        <title>De novo genome project of the cellulose decomposer Thermobifida halotolerans type strain.</title>
        <authorList>
            <person name="Nagy I."/>
            <person name="Horvath B."/>
            <person name="Kukolya J."/>
            <person name="Nagy I."/>
            <person name="Orsini M."/>
        </authorList>
    </citation>
    <scope>NUCLEOTIDE SEQUENCE</scope>
    <source>
        <strain evidence="11">DSM 44931</strain>
    </source>
</reference>
<evidence type="ECO:0000256" key="9">
    <source>
        <dbReference type="RuleBase" id="RU000673"/>
    </source>
</evidence>
<keyword evidence="3 8" id="KW-0378">Hydrolase</keyword>
<feature type="active site" description="Proton acceptor" evidence="8">
    <location>
        <position position="51"/>
    </location>
</feature>
<protein>
    <recommendedName>
        <fullName evidence="7 8">Peptidyl-tRNA hydrolase</fullName>
        <shortName evidence="8">Pth</shortName>
        <ecNumber evidence="1 8">3.1.1.29</ecNumber>
    </recommendedName>
</protein>
<comment type="subcellular location">
    <subcellularLocation>
        <location evidence="8">Cytoplasm</location>
    </subcellularLocation>
</comment>
<comment type="similarity">
    <text evidence="5 8 10">Belongs to the PTH family.</text>
</comment>
<dbReference type="PANTHER" id="PTHR17224:SF1">
    <property type="entry name" value="PEPTIDYL-TRNA HYDROLASE"/>
    <property type="match status" value="1"/>
</dbReference>
<dbReference type="Pfam" id="PF01195">
    <property type="entry name" value="Pept_tRNA_hydro"/>
    <property type="match status" value="1"/>
</dbReference>
<feature type="binding site" evidence="8">
    <location>
        <position position="96"/>
    </location>
    <ligand>
        <name>tRNA</name>
        <dbReference type="ChEBI" id="CHEBI:17843"/>
    </ligand>
</feature>
<dbReference type="GO" id="GO:0000049">
    <property type="term" value="F:tRNA binding"/>
    <property type="evidence" value="ECO:0007669"/>
    <property type="project" value="UniProtKB-UniRule"/>
</dbReference>
<dbReference type="RefSeq" id="WP_068687447.1">
    <property type="nucleotide sequence ID" value="NZ_CP063196.1"/>
</dbReference>
<keyword evidence="8" id="KW-0963">Cytoplasm</keyword>
<dbReference type="NCBIfam" id="TIGR00447">
    <property type="entry name" value="pth"/>
    <property type="match status" value="1"/>
</dbReference>
<accession>A0A399FZV1</accession>
<evidence type="ECO:0000256" key="6">
    <source>
        <dbReference type="ARBA" id="ARBA00048707"/>
    </source>
</evidence>
<dbReference type="EC" id="3.1.1.29" evidence="1 8"/>
<feature type="binding site" evidence="8">
    <location>
        <position position="98"/>
    </location>
    <ligand>
        <name>tRNA</name>
        <dbReference type="ChEBI" id="CHEBI:17843"/>
    </ligand>
</feature>
<dbReference type="EMBL" id="CP063196">
    <property type="protein sequence ID" value="UOE19504.1"/>
    <property type="molecule type" value="Genomic_DNA"/>
</dbReference>
<dbReference type="GO" id="GO:0004045">
    <property type="term" value="F:peptidyl-tRNA hydrolase activity"/>
    <property type="evidence" value="ECO:0007669"/>
    <property type="project" value="UniProtKB-UniRule"/>
</dbReference>
<dbReference type="GO" id="GO:0006515">
    <property type="term" value="P:protein quality control for misfolded or incompletely synthesized proteins"/>
    <property type="evidence" value="ECO:0007669"/>
    <property type="project" value="UniProtKB-UniRule"/>
</dbReference>
<dbReference type="GO" id="GO:0005737">
    <property type="term" value="C:cytoplasm"/>
    <property type="evidence" value="ECO:0007669"/>
    <property type="project" value="UniProtKB-SubCell"/>
</dbReference>
<evidence type="ECO:0000256" key="3">
    <source>
        <dbReference type="ARBA" id="ARBA00022801"/>
    </source>
</evidence>
<comment type="catalytic activity">
    <reaction evidence="6 8 9">
        <text>an N-acyl-L-alpha-aminoacyl-tRNA + H2O = an N-acyl-L-amino acid + a tRNA + H(+)</text>
        <dbReference type="Rhea" id="RHEA:54448"/>
        <dbReference type="Rhea" id="RHEA-COMP:10123"/>
        <dbReference type="Rhea" id="RHEA-COMP:13883"/>
        <dbReference type="ChEBI" id="CHEBI:15377"/>
        <dbReference type="ChEBI" id="CHEBI:15378"/>
        <dbReference type="ChEBI" id="CHEBI:59874"/>
        <dbReference type="ChEBI" id="CHEBI:78442"/>
        <dbReference type="ChEBI" id="CHEBI:138191"/>
        <dbReference type="EC" id="3.1.1.29"/>
    </reaction>
</comment>
<evidence type="ECO:0000313" key="12">
    <source>
        <dbReference type="Proteomes" id="UP000265719"/>
    </source>
</evidence>
<evidence type="ECO:0000256" key="5">
    <source>
        <dbReference type="ARBA" id="ARBA00038063"/>
    </source>
</evidence>
<comment type="function">
    <text evidence="8">Catalyzes the release of premature peptidyl moieties from peptidyl-tRNA molecules trapped in stalled 50S ribosomal subunits, and thus maintains levels of free tRNAs and 50S ribosomes.</text>
</comment>
<dbReference type="PROSITE" id="PS01196">
    <property type="entry name" value="PEPT_TRNA_HYDROL_2"/>
    <property type="match status" value="1"/>
</dbReference>
<evidence type="ECO:0000256" key="10">
    <source>
        <dbReference type="RuleBase" id="RU004320"/>
    </source>
</evidence>
<organism evidence="11 12">
    <name type="scientific">Thermobifida halotolerans</name>
    <dbReference type="NCBI Taxonomy" id="483545"/>
    <lineage>
        <taxon>Bacteria</taxon>
        <taxon>Bacillati</taxon>
        <taxon>Actinomycetota</taxon>
        <taxon>Actinomycetes</taxon>
        <taxon>Streptosporangiales</taxon>
        <taxon>Nocardiopsidaceae</taxon>
        <taxon>Thermobifida</taxon>
    </lineage>
</organism>
<evidence type="ECO:0000256" key="2">
    <source>
        <dbReference type="ARBA" id="ARBA00022555"/>
    </source>
</evidence>
<evidence type="ECO:0000256" key="1">
    <source>
        <dbReference type="ARBA" id="ARBA00013260"/>
    </source>
</evidence>
<keyword evidence="4 8" id="KW-0694">RNA-binding</keyword>
<evidence type="ECO:0000256" key="8">
    <source>
        <dbReference type="HAMAP-Rule" id="MF_00083"/>
    </source>
</evidence>
<keyword evidence="2 8" id="KW-0820">tRNA-binding</keyword>
<dbReference type="SUPFAM" id="SSF53178">
    <property type="entry name" value="Peptidyl-tRNA hydrolase-like"/>
    <property type="match status" value="1"/>
</dbReference>
<dbReference type="PROSITE" id="PS01195">
    <property type="entry name" value="PEPT_TRNA_HYDROL_1"/>
    <property type="match status" value="1"/>
</dbReference>
<dbReference type="Proteomes" id="UP000265719">
    <property type="component" value="Chromosome"/>
</dbReference>
<gene>
    <name evidence="8" type="primary">pth</name>
    <name evidence="11" type="ORF">NI17_022775</name>
</gene>
<sequence>MRGLLTRLWGGRAVVSAGSAARAVGSGEVSGERWLVVGLGNPGPKYAGNRHNVGFMVVDSLAAQRGERWRAHRAHAEVVETRVSDVPVVLAKPRSYMNLSGGPVANLCAFYKVPVERVVVVHDELDIPFSALKLKRGGGAAGHNGLRSVTASLGSPDYVRVRVGIGRPPGRMDVAAFVLRDFSATERRELDVHVARAADAVETVLTSGLEKAQLIYHTAA</sequence>
<dbReference type="GO" id="GO:0072344">
    <property type="term" value="P:rescue of stalled ribosome"/>
    <property type="evidence" value="ECO:0007669"/>
    <property type="project" value="UniProtKB-UniRule"/>
</dbReference>
<dbReference type="OrthoDB" id="9800507at2"/>
<dbReference type="HAMAP" id="MF_00083">
    <property type="entry name" value="Pept_tRNA_hydro_bact"/>
    <property type="match status" value="1"/>
</dbReference>